<dbReference type="Proteomes" id="UP001227543">
    <property type="component" value="Unassembled WGS sequence"/>
</dbReference>
<reference evidence="1 2" key="1">
    <citation type="submission" date="2016-10" db="EMBL/GenBank/DDBJ databases">
        <title>The genome sequence of Colletotrichum fioriniae PJ7.</title>
        <authorList>
            <person name="Baroncelli R."/>
        </authorList>
    </citation>
    <scope>NUCLEOTIDE SEQUENCE [LARGE SCALE GENOMIC DNA]</scope>
    <source>
        <strain evidence="1 2">Tom-12</strain>
    </source>
</reference>
<feature type="non-terminal residue" evidence="1">
    <location>
        <position position="1"/>
    </location>
</feature>
<gene>
    <name evidence="1" type="ORF">CTAM01_00577</name>
</gene>
<sequence length="222" mass="24839">SEVGAVVAIIGGRISAGAGRISSPFPFSPAYRSAPHFGALRSQSHRHAGHNSTRGGAIRVQRNRELESGGIQNLQDAIRAKRMCAPHFTIRRNSALQQRWQRLERGYDDASLALNKQPYGGTFDRLFSYDSLHCRCNPIRESLGSSACAIPRFHFSRQQNASILAHESSLLFLPFLPFVPPLGIDSRGFLRRNRMAISQILWLWLIPNRTWPAGSAAHRMNR</sequence>
<dbReference type="EMBL" id="MLFU01000001">
    <property type="protein sequence ID" value="KAK1513181.1"/>
    <property type="molecule type" value="Genomic_DNA"/>
</dbReference>
<proteinExistence type="predicted"/>
<comment type="caution">
    <text evidence="1">The sequence shown here is derived from an EMBL/GenBank/DDBJ whole genome shotgun (WGS) entry which is preliminary data.</text>
</comment>
<dbReference type="GeneID" id="85400866"/>
<protein>
    <submittedName>
        <fullName evidence="1">Uncharacterized protein</fullName>
    </submittedName>
</protein>
<dbReference type="RefSeq" id="XP_060389254.1">
    <property type="nucleotide sequence ID" value="XM_060516628.1"/>
</dbReference>
<name>A0ABQ9RW86_9PEZI</name>
<evidence type="ECO:0000313" key="1">
    <source>
        <dbReference type="EMBL" id="KAK1513181.1"/>
    </source>
</evidence>
<organism evidence="1 2">
    <name type="scientific">Colletotrichum tamarilloi</name>
    <dbReference type="NCBI Taxonomy" id="1209934"/>
    <lineage>
        <taxon>Eukaryota</taxon>
        <taxon>Fungi</taxon>
        <taxon>Dikarya</taxon>
        <taxon>Ascomycota</taxon>
        <taxon>Pezizomycotina</taxon>
        <taxon>Sordariomycetes</taxon>
        <taxon>Hypocreomycetidae</taxon>
        <taxon>Glomerellales</taxon>
        <taxon>Glomerellaceae</taxon>
        <taxon>Colletotrichum</taxon>
        <taxon>Colletotrichum acutatum species complex</taxon>
    </lineage>
</organism>
<evidence type="ECO:0000313" key="2">
    <source>
        <dbReference type="Proteomes" id="UP001227543"/>
    </source>
</evidence>
<accession>A0ABQ9RW86</accession>
<keyword evidence="2" id="KW-1185">Reference proteome</keyword>